<name>A0A1W1VEV4_PEPAS</name>
<sequence length="211" mass="23912">MKKIVLLLAICLLTGCSKVAENKTPDFVFTKGIQSSEEYKNLIDQVRNSKDYTSVLINENEPTHIFTGENELFKAMLTFTPVDEVAIKKYYSQFPDSKDMKEALEQTLSMQPNLQQDLYLTFKGDLREAFFNFKTNEFSIVDLRCTLQSGSYGGTISNPSLEHLITSLDGKAPLSSPFFIRKDDPTLLQAPSLKVESSIPEFNFDLQLLQQ</sequence>
<dbReference type="STRING" id="573058.SAMN00017477_1868"/>
<evidence type="ECO:0000256" key="1">
    <source>
        <dbReference type="SAM" id="SignalP"/>
    </source>
</evidence>
<organism evidence="2 3">
    <name type="scientific">Peptoniphilus asaccharolyticus DSM 20463</name>
    <dbReference type="NCBI Taxonomy" id="573058"/>
    <lineage>
        <taxon>Bacteria</taxon>
        <taxon>Bacillati</taxon>
        <taxon>Bacillota</taxon>
        <taxon>Tissierellia</taxon>
        <taxon>Tissierellales</taxon>
        <taxon>Peptoniphilaceae</taxon>
        <taxon>Peptoniphilus</taxon>
    </lineage>
</organism>
<dbReference type="AlphaFoldDB" id="A0A1W1VEV4"/>
<keyword evidence="1" id="KW-0732">Signal</keyword>
<dbReference type="RefSeq" id="WP_084231397.1">
    <property type="nucleotide sequence ID" value="NZ_FWWR01000013.1"/>
</dbReference>
<evidence type="ECO:0000313" key="2">
    <source>
        <dbReference type="EMBL" id="SMB91929.1"/>
    </source>
</evidence>
<feature type="chain" id="PRO_5038949850" description="Lipoprotein" evidence="1">
    <location>
        <begin position="21"/>
        <end position="211"/>
    </location>
</feature>
<evidence type="ECO:0008006" key="4">
    <source>
        <dbReference type="Google" id="ProtNLM"/>
    </source>
</evidence>
<gene>
    <name evidence="2" type="ORF">SAMN00017477_1868</name>
</gene>
<evidence type="ECO:0000313" key="3">
    <source>
        <dbReference type="Proteomes" id="UP000192368"/>
    </source>
</evidence>
<dbReference type="PROSITE" id="PS51257">
    <property type="entry name" value="PROKAR_LIPOPROTEIN"/>
    <property type="match status" value="1"/>
</dbReference>
<keyword evidence="3" id="KW-1185">Reference proteome</keyword>
<proteinExistence type="predicted"/>
<reference evidence="3" key="1">
    <citation type="submission" date="2017-04" db="EMBL/GenBank/DDBJ databases">
        <authorList>
            <person name="Varghese N."/>
            <person name="Submissions S."/>
        </authorList>
    </citation>
    <scope>NUCLEOTIDE SEQUENCE [LARGE SCALE GENOMIC DNA]</scope>
    <source>
        <strain evidence="3">DSM 20463</strain>
    </source>
</reference>
<feature type="signal peptide" evidence="1">
    <location>
        <begin position="1"/>
        <end position="20"/>
    </location>
</feature>
<protein>
    <recommendedName>
        <fullName evidence="4">Lipoprotein</fullName>
    </recommendedName>
</protein>
<dbReference type="OrthoDB" id="1699844at2"/>
<accession>A0A1W1VEV4</accession>
<dbReference type="EMBL" id="FWWR01000013">
    <property type="protein sequence ID" value="SMB91929.1"/>
    <property type="molecule type" value="Genomic_DNA"/>
</dbReference>
<dbReference type="Proteomes" id="UP000192368">
    <property type="component" value="Unassembled WGS sequence"/>
</dbReference>